<comment type="caution">
    <text evidence="1">The sequence shown here is derived from an EMBL/GenBank/DDBJ whole genome shotgun (WGS) entry which is preliminary data.</text>
</comment>
<organism evidence="1 2">
    <name type="scientific">Phytohabitans maris</name>
    <dbReference type="NCBI Taxonomy" id="3071409"/>
    <lineage>
        <taxon>Bacteria</taxon>
        <taxon>Bacillati</taxon>
        <taxon>Actinomycetota</taxon>
        <taxon>Actinomycetes</taxon>
        <taxon>Micromonosporales</taxon>
        <taxon>Micromonosporaceae</taxon>
    </lineage>
</organism>
<name>A0ABU0ZPL5_9ACTN</name>
<dbReference type="RefSeq" id="WP_308715611.1">
    <property type="nucleotide sequence ID" value="NZ_JAVHUY010000029.1"/>
</dbReference>
<dbReference type="InterPro" id="IPR025238">
    <property type="entry name" value="DUF4184"/>
</dbReference>
<keyword evidence="2" id="KW-1185">Reference proteome</keyword>
<gene>
    <name evidence="1" type="ORF">RB614_27825</name>
</gene>
<dbReference type="Proteomes" id="UP001230908">
    <property type="component" value="Unassembled WGS sequence"/>
</dbReference>
<evidence type="ECO:0000313" key="1">
    <source>
        <dbReference type="EMBL" id="MDQ7908342.1"/>
    </source>
</evidence>
<protein>
    <submittedName>
        <fullName evidence="1">DUF4184 family protein</fullName>
    </submittedName>
</protein>
<sequence length="52" mass="5454">MPFTGSHPAAVLPLVRWGLPPAALVIGSMVPDLPYYLPTPVNVLSPQGCDTP</sequence>
<dbReference type="EMBL" id="JAVHUY010000029">
    <property type="protein sequence ID" value="MDQ7908342.1"/>
    <property type="molecule type" value="Genomic_DNA"/>
</dbReference>
<reference evidence="1 2" key="1">
    <citation type="submission" date="2023-08" db="EMBL/GenBank/DDBJ databases">
        <title>Phytohabitans sansha sp. nov., isolated from marine sediment.</title>
        <authorList>
            <person name="Zhao Y."/>
            <person name="Yi K."/>
        </authorList>
    </citation>
    <scope>NUCLEOTIDE SEQUENCE [LARGE SCALE GENOMIC DNA]</scope>
    <source>
        <strain evidence="1 2">ZYX-F-186</strain>
    </source>
</reference>
<accession>A0ABU0ZPL5</accession>
<dbReference type="Pfam" id="PF13803">
    <property type="entry name" value="DUF4184"/>
    <property type="match status" value="1"/>
</dbReference>
<proteinExistence type="predicted"/>
<evidence type="ECO:0000313" key="2">
    <source>
        <dbReference type="Proteomes" id="UP001230908"/>
    </source>
</evidence>